<organism evidence="1 2">
    <name type="scientific">Tolypocladium paradoxum</name>
    <dbReference type="NCBI Taxonomy" id="94208"/>
    <lineage>
        <taxon>Eukaryota</taxon>
        <taxon>Fungi</taxon>
        <taxon>Dikarya</taxon>
        <taxon>Ascomycota</taxon>
        <taxon>Pezizomycotina</taxon>
        <taxon>Sordariomycetes</taxon>
        <taxon>Hypocreomycetidae</taxon>
        <taxon>Hypocreales</taxon>
        <taxon>Ophiocordycipitaceae</taxon>
        <taxon>Tolypocladium</taxon>
    </lineage>
</organism>
<comment type="caution">
    <text evidence="1">The sequence shown here is derived from an EMBL/GenBank/DDBJ whole genome shotgun (WGS) entry which is preliminary data.</text>
</comment>
<name>A0A2S4L1H2_9HYPO</name>
<accession>A0A2S4L1H2</accession>
<gene>
    <name evidence="1" type="ORF">TPAR_03530</name>
</gene>
<sequence>RPTKLKSRHGASSALLSIDFDPDSFISPQASSKIRRLPNMNLKSSADIASINILDAPHHRTFERALMRILETDLAEETYAEILDGMPTAATWRDFHRNYDTHPAHDHHELCSGAHDRAREFRAGFEATSLQFPLFTILAFQEAEPGSKEFNLRLLELLAVSCHQIAVYLCEINGTTSHHAQHIAWRDEPREIHWYDAYRPLVAFSHGAYNAVEQYSHGIADVAGYWAEAKIFGGVIVFDRGETEVECRDIYIHATRSNSPITIFPPTLEQFNRLMQFLLANDNVDGSNAPAEGTKAATCPLPIIATSENRWRWHPWDAFARFHIFRDRYERKVSEIRPPDPCQARGNDWPEMADGALLLVVDDEEESAKIRKRLGMVTPSSRKWGKRGNMQAFYELRRSEEPKDAWCYNP</sequence>
<dbReference type="AlphaFoldDB" id="A0A2S4L1H2"/>
<dbReference type="STRING" id="94208.A0A2S4L1H2"/>
<evidence type="ECO:0000313" key="2">
    <source>
        <dbReference type="Proteomes" id="UP000237481"/>
    </source>
</evidence>
<proteinExistence type="predicted"/>
<keyword evidence="2" id="KW-1185">Reference proteome</keyword>
<dbReference type="OrthoDB" id="5346581at2759"/>
<reference evidence="1 2" key="1">
    <citation type="submission" date="2018-01" db="EMBL/GenBank/DDBJ databases">
        <title>Harnessing the power of phylogenomics to disentangle the directionality and signatures of interkingdom host jumping in the parasitic fungal genus Tolypocladium.</title>
        <authorList>
            <person name="Quandt C.A."/>
            <person name="Patterson W."/>
            <person name="Spatafora J.W."/>
        </authorList>
    </citation>
    <scope>NUCLEOTIDE SEQUENCE [LARGE SCALE GENOMIC DNA]</scope>
    <source>
        <strain evidence="1 2">NRBC 100945</strain>
    </source>
</reference>
<dbReference type="Proteomes" id="UP000237481">
    <property type="component" value="Unassembled WGS sequence"/>
</dbReference>
<feature type="non-terminal residue" evidence="1">
    <location>
        <position position="1"/>
    </location>
</feature>
<evidence type="ECO:0000313" key="1">
    <source>
        <dbReference type="EMBL" id="POR36286.1"/>
    </source>
</evidence>
<dbReference type="EMBL" id="PKSG01000347">
    <property type="protein sequence ID" value="POR36286.1"/>
    <property type="molecule type" value="Genomic_DNA"/>
</dbReference>
<protein>
    <submittedName>
        <fullName evidence="1">Uncharacterized protein</fullName>
    </submittedName>
</protein>